<dbReference type="InterPro" id="IPR050625">
    <property type="entry name" value="ParA/MinD_ATPase"/>
</dbReference>
<dbReference type="Gene3D" id="3.40.50.300">
    <property type="entry name" value="P-loop containing nucleotide triphosphate hydrolases"/>
    <property type="match status" value="1"/>
</dbReference>
<protein>
    <submittedName>
        <fullName evidence="2">CpaE-like family protein</fullName>
    </submittedName>
</protein>
<dbReference type="Proteomes" id="UP001055337">
    <property type="component" value="Chromosome"/>
</dbReference>
<dbReference type="PANTHER" id="PTHR43384">
    <property type="entry name" value="SEPTUM SITE-DETERMINING PROTEIN MIND HOMOLOG, CHLOROPLASTIC-RELATED"/>
    <property type="match status" value="1"/>
</dbReference>
<name>A0ABY3TIJ8_9MYCO</name>
<keyword evidence="3" id="KW-1185">Reference proteome</keyword>
<dbReference type="InterPro" id="IPR059050">
    <property type="entry name" value="Rv3660c_N"/>
</dbReference>
<evidence type="ECO:0000313" key="2">
    <source>
        <dbReference type="EMBL" id="ULN41176.2"/>
    </source>
</evidence>
<dbReference type="NCBIfam" id="TIGR03815">
    <property type="entry name" value="CpaE_hom_Actino"/>
    <property type="match status" value="1"/>
</dbReference>
<dbReference type="InterPro" id="IPR027417">
    <property type="entry name" value="P-loop_NTPase"/>
</dbReference>
<evidence type="ECO:0000259" key="1">
    <source>
        <dbReference type="Pfam" id="PF26563"/>
    </source>
</evidence>
<reference evidence="2" key="1">
    <citation type="submission" date="2022-08" db="EMBL/GenBank/DDBJ databases">
        <title>Whole genome sequencing of non-tuberculosis mycobacteria type-strains.</title>
        <authorList>
            <person name="Igarashi Y."/>
            <person name="Osugi A."/>
            <person name="Mitarai S."/>
        </authorList>
    </citation>
    <scope>NUCLEOTIDE SEQUENCE</scope>
    <source>
        <strain evidence="2">JCM 16369</strain>
    </source>
</reference>
<feature type="domain" description="Rv3660c-like CheY-like N-terminal" evidence="1">
    <location>
        <begin position="12"/>
        <end position="117"/>
    </location>
</feature>
<organism evidence="2 3">
    <name type="scientific">Mycolicibacterium crocinum</name>
    <dbReference type="NCBI Taxonomy" id="388459"/>
    <lineage>
        <taxon>Bacteria</taxon>
        <taxon>Bacillati</taxon>
        <taxon>Actinomycetota</taxon>
        <taxon>Actinomycetes</taxon>
        <taxon>Mycobacteriales</taxon>
        <taxon>Mycobacteriaceae</taxon>
        <taxon>Mycolicibacterium</taxon>
    </lineage>
</organism>
<dbReference type="PANTHER" id="PTHR43384:SF11">
    <property type="entry name" value="SEPTUM SITE DETERMINING PROTEIN"/>
    <property type="match status" value="1"/>
</dbReference>
<dbReference type="InterPro" id="IPR022521">
    <property type="entry name" value="Rv3660c"/>
</dbReference>
<gene>
    <name evidence="2" type="ORF">MI149_26845</name>
</gene>
<dbReference type="SUPFAM" id="SSF52540">
    <property type="entry name" value="P-loop containing nucleoside triphosphate hydrolases"/>
    <property type="match status" value="1"/>
</dbReference>
<evidence type="ECO:0000313" key="3">
    <source>
        <dbReference type="Proteomes" id="UP001055337"/>
    </source>
</evidence>
<dbReference type="Pfam" id="PF26563">
    <property type="entry name" value="Rv3660c_N"/>
    <property type="match status" value="1"/>
</dbReference>
<proteinExistence type="predicted"/>
<sequence>MVSSSPGVVLVLTEDPELSEQAERVVAAVGLRPVAVSAQLTRKAWSAAVAIVLDEEAARRCERDGLPRRGGVILISPAEPQAPSWAAAMAVGAQQVCALPAQDAELIGYLSDAAEAVGEGSRTGRTIAVIGGRGGAGASTFATALALVASASLLVDLDPWGGGIDLLLGAETVPGLRWPDLSLRGGRLAWSAVRDALPSHHGVSVLSGARHSHEIEPGAGEAVVDAGRRGGMLVICDLPRRMTGAAACTLEGADLVVVISPCDVRGVAATAALAPVLRGANPNVGLVVRGPTPGGLRAAEAAEVADLPLLAAMRPEPMLAERVERGGLRVRRRSPLGAAARAVLEILPAGGQVRAA</sequence>
<accession>A0ABY3TIJ8</accession>
<dbReference type="RefSeq" id="WP_262871807.1">
    <property type="nucleotide sequence ID" value="NZ_CP092362.2"/>
</dbReference>
<dbReference type="EMBL" id="CP092362">
    <property type="protein sequence ID" value="ULN41176.2"/>
    <property type="molecule type" value="Genomic_DNA"/>
</dbReference>